<dbReference type="SUPFAM" id="SSF56529">
    <property type="entry name" value="FAH"/>
    <property type="match status" value="1"/>
</dbReference>
<accession>A0A1I2STJ8</accession>
<dbReference type="AlphaFoldDB" id="A0A1I2STJ8"/>
<evidence type="ECO:0000259" key="2">
    <source>
        <dbReference type="Pfam" id="PF01557"/>
    </source>
</evidence>
<dbReference type="OrthoDB" id="9805307at2"/>
<dbReference type="InterPro" id="IPR011234">
    <property type="entry name" value="Fumarylacetoacetase-like_C"/>
</dbReference>
<feature type="domain" description="Fumarylacetoacetase-like C-terminal" evidence="2">
    <location>
        <begin position="46"/>
        <end position="245"/>
    </location>
</feature>
<dbReference type="GO" id="GO:0018800">
    <property type="term" value="F:5-oxopent-3-ene-1,2,5-tricarboxylate decarboxylase activity"/>
    <property type="evidence" value="ECO:0007669"/>
    <property type="project" value="InterPro"/>
</dbReference>
<dbReference type="GO" id="GO:1901023">
    <property type="term" value="P:4-hydroxyphenylacetate catabolic process"/>
    <property type="evidence" value="ECO:0007669"/>
    <property type="project" value="InterPro"/>
</dbReference>
<dbReference type="STRING" id="201973.SAMN04488025_1443"/>
<sequence length="259" mass="28793">MKRARYLYRGRVRHGRVEDGMLVDESGLRLAPDEVEAWLPPVIPNKMIGVALNYADHAEELGLAMPEEPVLFIKPNSSLIGHRSPVEYPRGIRHMHYEAELVAVIGRPGRNIRKEEALDYVLGYTIANDVTVRDFVGNMYRPPIRAKGQDTFGPMGPFLVDKEDVPDPGNLAIRTYVNGRLRQEGHTSDMIFSVEDLIAFISSFMTLEPGDMIWTGTPKGISPVEPGDVMRVEIEGIGALENPVVLSPHTNAPTAKQEV</sequence>
<protein>
    <submittedName>
        <fullName evidence="3">5-carboxy-2-oxohept-3-enedioate decarboxylase HpaG2 subunit</fullName>
    </submittedName>
</protein>
<dbReference type="PANTHER" id="PTHR11820">
    <property type="entry name" value="ACYLPYRUVASE"/>
    <property type="match status" value="1"/>
</dbReference>
<dbReference type="FunFam" id="3.90.850.10:FF:000002">
    <property type="entry name" value="2-hydroxyhepta-2,4-diene-1,7-dioate isomerase"/>
    <property type="match status" value="1"/>
</dbReference>
<dbReference type="Pfam" id="PF01557">
    <property type="entry name" value="FAA_hydrolase"/>
    <property type="match status" value="1"/>
</dbReference>
<dbReference type="GO" id="GO:0046872">
    <property type="term" value="F:metal ion binding"/>
    <property type="evidence" value="ECO:0007669"/>
    <property type="project" value="UniProtKB-KW"/>
</dbReference>
<dbReference type="Gene3D" id="2.30.30.370">
    <property type="entry name" value="FAH"/>
    <property type="match status" value="1"/>
</dbReference>
<gene>
    <name evidence="3" type="ORF">SAMN04488025_1443</name>
</gene>
<dbReference type="GO" id="GO:0008704">
    <property type="term" value="F:5-carboxymethyl-2-hydroxymuconate delta-isomerase activity"/>
    <property type="evidence" value="ECO:0007669"/>
    <property type="project" value="InterPro"/>
</dbReference>
<dbReference type="InterPro" id="IPR012684">
    <property type="entry name" value="HPA_isomer/decarb_C"/>
</dbReference>
<evidence type="ECO:0000313" key="4">
    <source>
        <dbReference type="Proteomes" id="UP000198661"/>
    </source>
</evidence>
<dbReference type="NCBIfam" id="TIGR02303">
    <property type="entry name" value="HpaG-C-term"/>
    <property type="match status" value="1"/>
</dbReference>
<proteinExistence type="predicted"/>
<keyword evidence="4" id="KW-1185">Reference proteome</keyword>
<dbReference type="RefSeq" id="WP_092041442.1">
    <property type="nucleotide sequence ID" value="NZ_FOOK01000044.1"/>
</dbReference>
<dbReference type="Proteomes" id="UP000198661">
    <property type="component" value="Unassembled WGS sequence"/>
</dbReference>
<dbReference type="EMBL" id="FOOK01000044">
    <property type="protein sequence ID" value="SFG53466.1"/>
    <property type="molecule type" value="Genomic_DNA"/>
</dbReference>
<evidence type="ECO:0000256" key="1">
    <source>
        <dbReference type="ARBA" id="ARBA00022723"/>
    </source>
</evidence>
<organism evidence="3 4">
    <name type="scientific">Planifilum fulgidum</name>
    <dbReference type="NCBI Taxonomy" id="201973"/>
    <lineage>
        <taxon>Bacteria</taxon>
        <taxon>Bacillati</taxon>
        <taxon>Bacillota</taxon>
        <taxon>Bacilli</taxon>
        <taxon>Bacillales</taxon>
        <taxon>Thermoactinomycetaceae</taxon>
        <taxon>Planifilum</taxon>
    </lineage>
</organism>
<dbReference type="InterPro" id="IPR036663">
    <property type="entry name" value="Fumarylacetoacetase_C_sf"/>
</dbReference>
<reference evidence="3 4" key="1">
    <citation type="submission" date="2016-10" db="EMBL/GenBank/DDBJ databases">
        <authorList>
            <person name="de Groot N.N."/>
        </authorList>
    </citation>
    <scope>NUCLEOTIDE SEQUENCE [LARGE SCALE GENOMIC DNA]</scope>
    <source>
        <strain evidence="3 4">DSM 44945</strain>
    </source>
</reference>
<keyword evidence="1" id="KW-0479">Metal-binding</keyword>
<dbReference type="PANTHER" id="PTHR11820:SF114">
    <property type="entry name" value="4-HYDROXYPHENYLACETATE CATABOLISM PROTEIN"/>
    <property type="match status" value="1"/>
</dbReference>
<dbReference type="Gene3D" id="3.90.850.10">
    <property type="entry name" value="Fumarylacetoacetase-like, C-terminal domain"/>
    <property type="match status" value="1"/>
</dbReference>
<evidence type="ECO:0000313" key="3">
    <source>
        <dbReference type="EMBL" id="SFG53466.1"/>
    </source>
</evidence>
<name>A0A1I2STJ8_9BACL</name>